<organism evidence="6 7">
    <name type="scientific">Candidatus Phycosocius bacilliformis</name>
    <dbReference type="NCBI Taxonomy" id="1445552"/>
    <lineage>
        <taxon>Bacteria</taxon>
        <taxon>Pseudomonadati</taxon>
        <taxon>Pseudomonadota</taxon>
        <taxon>Alphaproteobacteria</taxon>
        <taxon>Caulobacterales</taxon>
        <taxon>Caulobacterales incertae sedis</taxon>
        <taxon>Candidatus Phycosocius</taxon>
    </lineage>
</organism>
<dbReference type="AlphaFoldDB" id="A0A2P2E6B7"/>
<comment type="caution">
    <text evidence="6">The sequence shown here is derived from an EMBL/GenBank/DDBJ whole genome shotgun (WGS) entry which is preliminary data.</text>
</comment>
<dbReference type="Gene3D" id="2.120.10.30">
    <property type="entry name" value="TolB, C-terminal domain"/>
    <property type="match status" value="1"/>
</dbReference>
<dbReference type="Pfam" id="PF01731">
    <property type="entry name" value="Arylesterase"/>
    <property type="match status" value="1"/>
</dbReference>
<dbReference type="Proteomes" id="UP000245086">
    <property type="component" value="Unassembled WGS sequence"/>
</dbReference>
<gene>
    <name evidence="6" type="ORF">PbB2_00272</name>
</gene>
<evidence type="ECO:0008006" key="8">
    <source>
        <dbReference type="Google" id="ProtNLM"/>
    </source>
</evidence>
<keyword evidence="3" id="KW-1015">Disulfide bond</keyword>
<accession>A0A2P2E6B7</accession>
<feature type="region of interest" description="Disordered" evidence="5">
    <location>
        <begin position="368"/>
        <end position="403"/>
    </location>
</feature>
<keyword evidence="4" id="KW-0325">Glycoprotein</keyword>
<feature type="compositionally biased region" description="Basic and acidic residues" evidence="5">
    <location>
        <begin position="379"/>
        <end position="395"/>
    </location>
</feature>
<dbReference type="PANTHER" id="PTHR11799">
    <property type="entry name" value="PARAOXONASE"/>
    <property type="match status" value="1"/>
</dbReference>
<proteinExistence type="inferred from homology"/>
<dbReference type="EMBL" id="BFBR01000001">
    <property type="protein sequence ID" value="GBF56615.1"/>
    <property type="molecule type" value="Genomic_DNA"/>
</dbReference>
<keyword evidence="7" id="KW-1185">Reference proteome</keyword>
<evidence type="ECO:0000256" key="4">
    <source>
        <dbReference type="ARBA" id="ARBA00023180"/>
    </source>
</evidence>
<dbReference type="InterPro" id="IPR002640">
    <property type="entry name" value="Arylesterase"/>
</dbReference>
<dbReference type="RefSeq" id="WP_108983482.1">
    <property type="nucleotide sequence ID" value="NZ_BFBR01000001.1"/>
</dbReference>
<evidence type="ECO:0000256" key="5">
    <source>
        <dbReference type="SAM" id="MobiDB-lite"/>
    </source>
</evidence>
<keyword evidence="2" id="KW-0378">Hydrolase</keyword>
<dbReference type="PANTHER" id="PTHR11799:SF12">
    <property type="entry name" value="PARAOXONASE-RELATED"/>
    <property type="match status" value="1"/>
</dbReference>
<evidence type="ECO:0000256" key="2">
    <source>
        <dbReference type="ARBA" id="ARBA00022801"/>
    </source>
</evidence>
<evidence type="ECO:0000313" key="6">
    <source>
        <dbReference type="EMBL" id="GBF56615.1"/>
    </source>
</evidence>
<reference evidence="6 7" key="1">
    <citation type="journal article" date="2018" name="Genome Announc.">
        <title>Draft Genome Sequence of "Candidatus Phycosocius bacilliformis," an Alphaproteobacterial Ectosymbiont of the Hydrocarbon-Producing Green Alga Botryococcus braunii.</title>
        <authorList>
            <person name="Tanabe Y."/>
            <person name="Yamaguchi H."/>
            <person name="Watanabe M.M."/>
        </authorList>
    </citation>
    <scope>NUCLEOTIDE SEQUENCE [LARGE SCALE GENOMIC DNA]</scope>
    <source>
        <strain evidence="6 7">BOTRYCO-2</strain>
    </source>
</reference>
<comment type="similarity">
    <text evidence="1">Belongs to the paraoxonase family.</text>
</comment>
<sequence>MKPSQIILLSGVALVGILSFTWFRTAARSGEFTTLVPVFDGSCQDISGMPGAEDLAIDRQAGRIYVSSDDRRAAAQGAPVRGAIYALSAADPVKAVDRKDLTGGLPAAFHPHGLSLYRGPDGTSTVMVVNHPKGATDYTGTQVEIFDVQSDGMLKLRRSVALPGVTRINDIAATGPDSFYATSESDLARGSFAESLGYILGNDRTGAIWYFNGSKASKQDTGLGFANSVALSNDGRTLYASATISRSIFIYDRDPATGALKRRDGALLGTGVDNLDVDPEGIVWIGAHPKMLTFIQHAGNPAKASPSQILILEPAASGKGGAIDQVYLKDGSDGFSGATVAVRTGSTMVMGSVFEKSVRVCQLPKVWRQSQSHPAQRLLDPERDELKKEAEKATKAESGGVSK</sequence>
<name>A0A2P2E6B7_9PROT</name>
<dbReference type="OrthoDB" id="1158171at2"/>
<evidence type="ECO:0000256" key="3">
    <source>
        <dbReference type="ARBA" id="ARBA00023157"/>
    </source>
</evidence>
<dbReference type="InterPro" id="IPR011042">
    <property type="entry name" value="6-blade_b-propeller_TolB-like"/>
</dbReference>
<dbReference type="InterPro" id="IPR051288">
    <property type="entry name" value="Serum_paraoxonase/arylesterase"/>
</dbReference>
<evidence type="ECO:0000313" key="7">
    <source>
        <dbReference type="Proteomes" id="UP000245086"/>
    </source>
</evidence>
<protein>
    <recommendedName>
        <fullName evidence="8">SMP-30/Gluconolactonase/LRE-like region domain-containing protein</fullName>
    </recommendedName>
</protein>
<evidence type="ECO:0000256" key="1">
    <source>
        <dbReference type="ARBA" id="ARBA00008595"/>
    </source>
</evidence>
<dbReference type="GO" id="GO:0004064">
    <property type="term" value="F:arylesterase activity"/>
    <property type="evidence" value="ECO:0007669"/>
    <property type="project" value="InterPro"/>
</dbReference>
<dbReference type="SUPFAM" id="SSF63829">
    <property type="entry name" value="Calcium-dependent phosphotriesterase"/>
    <property type="match status" value="1"/>
</dbReference>